<dbReference type="InterPro" id="IPR036291">
    <property type="entry name" value="NAD(P)-bd_dom_sf"/>
</dbReference>
<dbReference type="Gene3D" id="3.30.360.10">
    <property type="entry name" value="Dihydrodipicolinate Reductase, domain 2"/>
    <property type="match status" value="1"/>
</dbReference>
<dbReference type="Gene3D" id="3.40.50.720">
    <property type="entry name" value="NAD(P)-binding Rossmann-like Domain"/>
    <property type="match status" value="1"/>
</dbReference>
<gene>
    <name evidence="4" type="ORF">ACFFGH_19880</name>
</gene>
<dbReference type="SUPFAM" id="SSF51735">
    <property type="entry name" value="NAD(P)-binding Rossmann-fold domains"/>
    <property type="match status" value="1"/>
</dbReference>
<keyword evidence="5" id="KW-1185">Reference proteome</keyword>
<dbReference type="Proteomes" id="UP001589896">
    <property type="component" value="Unassembled WGS sequence"/>
</dbReference>
<evidence type="ECO:0000313" key="4">
    <source>
        <dbReference type="EMBL" id="MFC0680101.1"/>
    </source>
</evidence>
<evidence type="ECO:0000256" key="1">
    <source>
        <dbReference type="ARBA" id="ARBA00023002"/>
    </source>
</evidence>
<dbReference type="EMBL" id="JBHLTG010000005">
    <property type="protein sequence ID" value="MFC0680101.1"/>
    <property type="molecule type" value="Genomic_DNA"/>
</dbReference>
<dbReference type="PANTHER" id="PTHR43818">
    <property type="entry name" value="BCDNA.GH03377"/>
    <property type="match status" value="1"/>
</dbReference>
<dbReference type="PANTHER" id="PTHR43818:SF11">
    <property type="entry name" value="BCDNA.GH03377"/>
    <property type="match status" value="1"/>
</dbReference>
<keyword evidence="1" id="KW-0560">Oxidoreductase</keyword>
<organism evidence="4 5">
    <name type="scientific">Lysobacter korlensis</name>
    <dbReference type="NCBI Taxonomy" id="553636"/>
    <lineage>
        <taxon>Bacteria</taxon>
        <taxon>Pseudomonadati</taxon>
        <taxon>Pseudomonadota</taxon>
        <taxon>Gammaproteobacteria</taxon>
        <taxon>Lysobacterales</taxon>
        <taxon>Lysobacteraceae</taxon>
        <taxon>Lysobacter</taxon>
    </lineage>
</organism>
<dbReference type="SUPFAM" id="SSF55347">
    <property type="entry name" value="Glyceraldehyde-3-phosphate dehydrogenase-like, C-terminal domain"/>
    <property type="match status" value="1"/>
</dbReference>
<evidence type="ECO:0000259" key="3">
    <source>
        <dbReference type="Pfam" id="PF22725"/>
    </source>
</evidence>
<protein>
    <submittedName>
        <fullName evidence="4">Gfo/Idh/MocA family protein</fullName>
    </submittedName>
</protein>
<name>A0ABV6RTI7_9GAMM</name>
<feature type="domain" description="GFO/IDH/MocA-like oxidoreductase" evidence="3">
    <location>
        <begin position="153"/>
        <end position="243"/>
    </location>
</feature>
<evidence type="ECO:0000259" key="2">
    <source>
        <dbReference type="Pfam" id="PF01408"/>
    </source>
</evidence>
<dbReference type="InterPro" id="IPR055170">
    <property type="entry name" value="GFO_IDH_MocA-like_dom"/>
</dbReference>
<accession>A0ABV6RTI7</accession>
<dbReference type="Pfam" id="PF22725">
    <property type="entry name" value="GFO_IDH_MocA_C3"/>
    <property type="match status" value="1"/>
</dbReference>
<reference evidence="4 5" key="1">
    <citation type="submission" date="2024-09" db="EMBL/GenBank/DDBJ databases">
        <authorList>
            <person name="Sun Q."/>
            <person name="Mori K."/>
        </authorList>
    </citation>
    <scope>NUCLEOTIDE SEQUENCE [LARGE SCALE GENOMIC DNA]</scope>
    <source>
        <strain evidence="4 5">KCTC 23076</strain>
    </source>
</reference>
<evidence type="ECO:0000313" key="5">
    <source>
        <dbReference type="Proteomes" id="UP001589896"/>
    </source>
</evidence>
<dbReference type="InterPro" id="IPR000683">
    <property type="entry name" value="Gfo/Idh/MocA-like_OxRdtase_N"/>
</dbReference>
<dbReference type="InterPro" id="IPR050463">
    <property type="entry name" value="Gfo/Idh/MocA_oxidrdct_glycsds"/>
</dbReference>
<feature type="domain" description="Gfo/Idh/MocA-like oxidoreductase N-terminal" evidence="2">
    <location>
        <begin position="14"/>
        <end position="133"/>
    </location>
</feature>
<comment type="caution">
    <text evidence="4">The sequence shown here is derived from an EMBL/GenBank/DDBJ whole genome shotgun (WGS) entry which is preliminary data.</text>
</comment>
<proteinExistence type="predicted"/>
<sequence length="378" mass="40047">MTYFDRRPTSGGPVRVALIGAGGMGRHWLRLLHGDPDTELVGLVDLDRSVAQAAAESIGRSDLRLGTSLTEVVGAIPVDAVVNVTVPEAHLPVNLEALGLGLPVLCEKPIVPTVGDALVLAAAAEVAGRLVMTSQSRRYFRSLNQFRAAVSGLGDIAMVTTDFQTGPHFGGFRDRMQHPLLLDMAIHAFDACRHLLSADPVAVYCEEFNPTWSWYDGDAAAVAVFEMEHGTRFVFTGSWCNEGLPTSWNGQWTARGAGGSATWDGLSAPAVDGAAAEQASQLAMQEDSAAPEEIAGALAGFLSALRTGATPYGDIHSNVWSLAMVQAAVESAERGARIPMGPFMGRAYEEALDSVRDPIVRGRLSSWGTARAGLAAHR</sequence>
<dbReference type="Pfam" id="PF01408">
    <property type="entry name" value="GFO_IDH_MocA"/>
    <property type="match status" value="1"/>
</dbReference>
<dbReference type="RefSeq" id="WP_386671540.1">
    <property type="nucleotide sequence ID" value="NZ_JBHLTG010000005.1"/>
</dbReference>